<accession>A0ABP8D8F5</accession>
<feature type="transmembrane region" description="Helical" evidence="1">
    <location>
        <begin position="154"/>
        <end position="173"/>
    </location>
</feature>
<evidence type="ECO:0000313" key="2">
    <source>
        <dbReference type="EMBL" id="GAA4249899.1"/>
    </source>
</evidence>
<proteinExistence type="predicted"/>
<sequence>MLLAVVLGVALGVASFSADLAGGATGVILQFVASTGFAWGCLAFAAAAPVRSRPRAVAAPVALLCSATWCYYGLNLATGRWRAYGLEPVLTAAAYWTVLSVAGGAALGALAHVVRTARAPWAAAAAGLVCGLLSGAGIDIVLTLLAVGDHGRQRLLEGLLQAVLGAAVATWAFGRRPGPRSWPRYAAAAAVACTVAAAAWGAVESVPVAGF</sequence>
<reference evidence="3" key="1">
    <citation type="journal article" date="2019" name="Int. J. Syst. Evol. Microbiol.">
        <title>The Global Catalogue of Microorganisms (GCM) 10K type strain sequencing project: providing services to taxonomists for standard genome sequencing and annotation.</title>
        <authorList>
            <consortium name="The Broad Institute Genomics Platform"/>
            <consortium name="The Broad Institute Genome Sequencing Center for Infectious Disease"/>
            <person name="Wu L."/>
            <person name="Ma J."/>
        </authorList>
    </citation>
    <scope>NUCLEOTIDE SEQUENCE [LARGE SCALE GENOMIC DNA]</scope>
    <source>
        <strain evidence="3">JCM 17441</strain>
    </source>
</reference>
<evidence type="ECO:0008006" key="4">
    <source>
        <dbReference type="Google" id="ProtNLM"/>
    </source>
</evidence>
<feature type="transmembrane region" description="Helical" evidence="1">
    <location>
        <begin position="27"/>
        <end position="50"/>
    </location>
</feature>
<dbReference type="EMBL" id="BAABAT010000008">
    <property type="protein sequence ID" value="GAA4249899.1"/>
    <property type="molecule type" value="Genomic_DNA"/>
</dbReference>
<protein>
    <recommendedName>
        <fullName evidence="4">Integral membrane protein</fullName>
    </recommendedName>
</protein>
<feature type="transmembrane region" description="Helical" evidence="1">
    <location>
        <begin position="57"/>
        <end position="74"/>
    </location>
</feature>
<feature type="transmembrane region" description="Helical" evidence="1">
    <location>
        <begin position="121"/>
        <end position="148"/>
    </location>
</feature>
<evidence type="ECO:0000256" key="1">
    <source>
        <dbReference type="SAM" id="Phobius"/>
    </source>
</evidence>
<feature type="transmembrane region" description="Helical" evidence="1">
    <location>
        <begin position="94"/>
        <end position="114"/>
    </location>
</feature>
<evidence type="ECO:0000313" key="3">
    <source>
        <dbReference type="Proteomes" id="UP001500620"/>
    </source>
</evidence>
<feature type="transmembrane region" description="Helical" evidence="1">
    <location>
        <begin position="185"/>
        <end position="203"/>
    </location>
</feature>
<name>A0ABP8D8F5_9ACTN</name>
<comment type="caution">
    <text evidence="2">The sequence shown here is derived from an EMBL/GenBank/DDBJ whole genome shotgun (WGS) entry which is preliminary data.</text>
</comment>
<keyword evidence="3" id="KW-1185">Reference proteome</keyword>
<keyword evidence="1" id="KW-1133">Transmembrane helix</keyword>
<keyword evidence="1" id="KW-0812">Transmembrane</keyword>
<keyword evidence="1" id="KW-0472">Membrane</keyword>
<dbReference type="RefSeq" id="WP_345128071.1">
    <property type="nucleotide sequence ID" value="NZ_BAABAT010000008.1"/>
</dbReference>
<organism evidence="2 3">
    <name type="scientific">Dactylosporangium darangshiense</name>
    <dbReference type="NCBI Taxonomy" id="579108"/>
    <lineage>
        <taxon>Bacteria</taxon>
        <taxon>Bacillati</taxon>
        <taxon>Actinomycetota</taxon>
        <taxon>Actinomycetes</taxon>
        <taxon>Micromonosporales</taxon>
        <taxon>Micromonosporaceae</taxon>
        <taxon>Dactylosporangium</taxon>
    </lineage>
</organism>
<gene>
    <name evidence="2" type="ORF">GCM10022255_035930</name>
</gene>
<dbReference type="Proteomes" id="UP001500620">
    <property type="component" value="Unassembled WGS sequence"/>
</dbReference>